<dbReference type="InterPro" id="IPR009075">
    <property type="entry name" value="AcylCo_DH/oxidase_C"/>
</dbReference>
<evidence type="ECO:0000256" key="6">
    <source>
        <dbReference type="ARBA" id="ARBA00066461"/>
    </source>
</evidence>
<evidence type="ECO:0000259" key="12">
    <source>
        <dbReference type="Pfam" id="PF02771"/>
    </source>
</evidence>
<dbReference type="InterPro" id="IPR006089">
    <property type="entry name" value="Acyl-CoA_DH_CS"/>
</dbReference>
<dbReference type="GO" id="GO:0003995">
    <property type="term" value="F:acyl-CoA dehydrogenase activity"/>
    <property type="evidence" value="ECO:0007669"/>
    <property type="project" value="InterPro"/>
</dbReference>
<sequence length="398" mass="44132">MIDFTFTEEQRQLQDLARRFAEKEVRPIAAEYDGRPDPRDSFAAEASRKACELGFHAMLVPEEHGGMGLGMMDFCLVIEELAAADIGFAMNFGVSCAISKMIADHANKEQCERWLRPYVDTSGSTHHLLAFGGTEPSGGTEIFCPEPNPEYGTRSTARREGDHYVLNGAKNFITNASRSELYGCMMRSDKSKANFESNSVFFLGPDTPGFSVGKLENKMGHRLMSNGELIFDNVRLSRDDMLGQEGNGVPILAGTLGVNSLGAGALALGLARTAYDMAVDYAKQRVIWGRPITQYQTIGNMLVDMKMHLETTRLLVQRVAWAVDNKIHGDTVHHSMVKVYASEMARKVTQDALQVLGGSGYMKDYPAEKYVRDAMVIPIYDGTNQVLRQFMAMDMYQA</sequence>
<keyword evidence="9 13" id="KW-0560">Oxidoreductase</keyword>
<organism evidence="13 14">
    <name type="scientific">Denitratisoma oestradiolicum</name>
    <dbReference type="NCBI Taxonomy" id="311182"/>
    <lineage>
        <taxon>Bacteria</taxon>
        <taxon>Pseudomonadati</taxon>
        <taxon>Pseudomonadota</taxon>
        <taxon>Betaproteobacteria</taxon>
        <taxon>Nitrosomonadales</taxon>
        <taxon>Sterolibacteriaceae</taxon>
        <taxon>Denitratisoma</taxon>
    </lineage>
</organism>
<dbReference type="InterPro" id="IPR037069">
    <property type="entry name" value="AcylCoA_DH/ox_N_sf"/>
</dbReference>
<reference evidence="13 14" key="1">
    <citation type="submission" date="2020-03" db="EMBL/GenBank/DDBJ databases">
        <authorList>
            <consortium name="Genoscope - CEA"/>
            <person name="William W."/>
        </authorList>
    </citation>
    <scope>NUCLEOTIDE SEQUENCE [LARGE SCALE GENOMIC DNA]</scope>
    <source>
        <strain evidence="14">DSM 16959</strain>
    </source>
</reference>
<dbReference type="EC" id="3.13.1.4" evidence="6"/>
<gene>
    <name evidence="13" type="ORF">DENOEST_1279</name>
</gene>
<keyword evidence="14" id="KW-1185">Reference proteome</keyword>
<evidence type="ECO:0000259" key="10">
    <source>
        <dbReference type="Pfam" id="PF00441"/>
    </source>
</evidence>
<comment type="cofactor">
    <cofactor evidence="1 9">
        <name>FAD</name>
        <dbReference type="ChEBI" id="CHEBI:57692"/>
    </cofactor>
</comment>
<feature type="domain" description="Acyl-CoA dehydrogenase/oxidase C-terminal" evidence="10">
    <location>
        <begin position="246"/>
        <end position="394"/>
    </location>
</feature>
<dbReference type="SUPFAM" id="SSF56645">
    <property type="entry name" value="Acyl-CoA dehydrogenase NM domain-like"/>
    <property type="match status" value="1"/>
</dbReference>
<dbReference type="FunFam" id="1.20.140.10:FF:000004">
    <property type="entry name" value="Acyl-CoA dehydrogenase FadE25"/>
    <property type="match status" value="1"/>
</dbReference>
<dbReference type="Gene3D" id="1.20.140.10">
    <property type="entry name" value="Butyryl-CoA Dehydrogenase, subunit A, domain 3"/>
    <property type="match status" value="1"/>
</dbReference>
<evidence type="ECO:0000313" key="13">
    <source>
        <dbReference type="EMBL" id="CAB1368444.1"/>
    </source>
</evidence>
<dbReference type="Pfam" id="PF02770">
    <property type="entry name" value="Acyl-CoA_dh_M"/>
    <property type="match status" value="1"/>
</dbReference>
<dbReference type="AlphaFoldDB" id="A0A6S6YL38"/>
<dbReference type="Pfam" id="PF00441">
    <property type="entry name" value="Acyl-CoA_dh_1"/>
    <property type="match status" value="1"/>
</dbReference>
<dbReference type="InterPro" id="IPR036250">
    <property type="entry name" value="AcylCo_DH-like_C"/>
</dbReference>
<dbReference type="InterPro" id="IPR009100">
    <property type="entry name" value="AcylCoA_DH/oxidase_NM_dom_sf"/>
</dbReference>
<evidence type="ECO:0000256" key="1">
    <source>
        <dbReference type="ARBA" id="ARBA00001974"/>
    </source>
</evidence>
<feature type="domain" description="Acyl-CoA oxidase/dehydrogenase middle" evidence="11">
    <location>
        <begin position="130"/>
        <end position="234"/>
    </location>
</feature>
<feature type="domain" description="Acyl-CoA dehydrogenase/oxidase N-terminal" evidence="12">
    <location>
        <begin position="7"/>
        <end position="119"/>
    </location>
</feature>
<dbReference type="Pfam" id="PF02771">
    <property type="entry name" value="Acyl-CoA_dh_N"/>
    <property type="match status" value="1"/>
</dbReference>
<dbReference type="PANTHER" id="PTHR43884">
    <property type="entry name" value="ACYL-COA DEHYDROGENASE"/>
    <property type="match status" value="1"/>
</dbReference>
<keyword evidence="4 9" id="KW-0274">FAD</keyword>
<dbReference type="GO" id="GO:0050660">
    <property type="term" value="F:flavin adenine dinucleotide binding"/>
    <property type="evidence" value="ECO:0007669"/>
    <property type="project" value="InterPro"/>
</dbReference>
<evidence type="ECO:0000259" key="11">
    <source>
        <dbReference type="Pfam" id="PF02770"/>
    </source>
</evidence>
<dbReference type="PANTHER" id="PTHR43884:SF12">
    <property type="entry name" value="ISOVALERYL-COA DEHYDROGENASE, MITOCHONDRIAL-RELATED"/>
    <property type="match status" value="1"/>
</dbReference>
<dbReference type="KEGG" id="doe:DENOEST_1279"/>
<dbReference type="EMBL" id="LR778301">
    <property type="protein sequence ID" value="CAB1368444.1"/>
    <property type="molecule type" value="Genomic_DNA"/>
</dbReference>
<accession>A0A6S6YL38</accession>
<dbReference type="Gene3D" id="1.10.540.10">
    <property type="entry name" value="Acyl-CoA dehydrogenase/oxidase, N-terminal domain"/>
    <property type="match status" value="1"/>
</dbReference>
<evidence type="ECO:0000256" key="5">
    <source>
        <dbReference type="ARBA" id="ARBA00052938"/>
    </source>
</evidence>
<comment type="similarity">
    <text evidence="2 9">Belongs to the acyl-CoA dehydrogenase family.</text>
</comment>
<evidence type="ECO:0000256" key="4">
    <source>
        <dbReference type="ARBA" id="ARBA00022827"/>
    </source>
</evidence>
<comment type="catalytic activity">
    <reaction evidence="5">
        <text>3-sulfinopropanoyl-CoA + H2O = propanoyl-CoA + sulfite + H(+)</text>
        <dbReference type="Rhea" id="RHEA:41624"/>
        <dbReference type="ChEBI" id="CHEBI:15377"/>
        <dbReference type="ChEBI" id="CHEBI:15378"/>
        <dbReference type="ChEBI" id="CHEBI:17359"/>
        <dbReference type="ChEBI" id="CHEBI:57392"/>
        <dbReference type="ChEBI" id="CHEBI:78349"/>
        <dbReference type="EC" id="3.13.1.4"/>
    </reaction>
    <physiologicalReaction direction="left-to-right" evidence="5">
        <dbReference type="Rhea" id="RHEA:41625"/>
    </physiologicalReaction>
</comment>
<dbReference type="PIRSF" id="PIRSF016578">
    <property type="entry name" value="HsaA"/>
    <property type="match status" value="1"/>
</dbReference>
<keyword evidence="3 9" id="KW-0285">Flavoprotein</keyword>
<protein>
    <recommendedName>
        <fullName evidence="7">3-sulfinopropanoyl-CoA desulfinase</fullName>
        <ecNumber evidence="6">3.13.1.4</ecNumber>
    </recommendedName>
    <alternativeName>
        <fullName evidence="8">3-sulfinopropionyl coenzyme A desulfinase</fullName>
    </alternativeName>
</protein>
<name>A0A6S6YL38_9PROT</name>
<evidence type="ECO:0000256" key="8">
    <source>
        <dbReference type="ARBA" id="ARBA00075603"/>
    </source>
</evidence>
<evidence type="ECO:0000256" key="3">
    <source>
        <dbReference type="ARBA" id="ARBA00022630"/>
    </source>
</evidence>
<evidence type="ECO:0000256" key="2">
    <source>
        <dbReference type="ARBA" id="ARBA00009347"/>
    </source>
</evidence>
<proteinExistence type="inferred from homology"/>
<dbReference type="OrthoDB" id="9769473at2"/>
<dbReference type="PROSITE" id="PS00073">
    <property type="entry name" value="ACYL_COA_DH_2"/>
    <property type="match status" value="1"/>
</dbReference>
<dbReference type="InterPro" id="IPR006091">
    <property type="entry name" value="Acyl-CoA_Oxase/DH_mid-dom"/>
</dbReference>
<dbReference type="Proteomes" id="UP000515733">
    <property type="component" value="Chromosome"/>
</dbReference>
<dbReference type="SUPFAM" id="SSF47203">
    <property type="entry name" value="Acyl-CoA dehydrogenase C-terminal domain-like"/>
    <property type="match status" value="1"/>
</dbReference>
<evidence type="ECO:0000313" key="14">
    <source>
        <dbReference type="Proteomes" id="UP000515733"/>
    </source>
</evidence>
<dbReference type="RefSeq" id="WP_145771637.1">
    <property type="nucleotide sequence ID" value="NZ_LR778301.1"/>
</dbReference>
<dbReference type="InterPro" id="IPR013786">
    <property type="entry name" value="AcylCoA_DH/ox_N"/>
</dbReference>
<evidence type="ECO:0000256" key="9">
    <source>
        <dbReference type="RuleBase" id="RU362125"/>
    </source>
</evidence>
<evidence type="ECO:0000256" key="7">
    <source>
        <dbReference type="ARBA" id="ARBA00068311"/>
    </source>
</evidence>
<dbReference type="Gene3D" id="2.40.110.10">
    <property type="entry name" value="Butyryl-CoA Dehydrogenase, subunit A, domain 2"/>
    <property type="match status" value="1"/>
</dbReference>
<dbReference type="InterPro" id="IPR046373">
    <property type="entry name" value="Acyl-CoA_Oxase/DH_mid-dom_sf"/>
</dbReference>